<reference evidence="4 5" key="2">
    <citation type="submission" date="2016-05" db="EMBL/GenBank/DDBJ databases">
        <authorList>
            <person name="Naeem Raeece"/>
        </authorList>
    </citation>
    <scope>NUCLEOTIDE SEQUENCE [LARGE SCALE GENOMIC DNA]</scope>
</reference>
<reference evidence="3" key="1">
    <citation type="submission" date="2016-05" db="EMBL/GenBank/DDBJ databases">
        <authorList>
            <person name="Lavstsen T."/>
            <person name="Jespersen J.S."/>
        </authorList>
    </citation>
    <scope>NUCLEOTIDE SEQUENCE [LARGE SCALE GENOMIC DNA]</scope>
</reference>
<dbReference type="AlphaFoldDB" id="A0A1A8YVP0"/>
<proteinExistence type="predicted"/>
<dbReference type="EMBL" id="FLRD01000084">
    <property type="protein sequence ID" value="SBT35516.1"/>
    <property type="molecule type" value="Genomic_DNA"/>
</dbReference>
<organism evidence="3 5">
    <name type="scientific">Plasmodium ovale wallikeri</name>
    <dbReference type="NCBI Taxonomy" id="864142"/>
    <lineage>
        <taxon>Eukaryota</taxon>
        <taxon>Sar</taxon>
        <taxon>Alveolata</taxon>
        <taxon>Apicomplexa</taxon>
        <taxon>Aconoidasida</taxon>
        <taxon>Haemosporida</taxon>
        <taxon>Plasmodiidae</taxon>
        <taxon>Plasmodium</taxon>
        <taxon>Plasmodium (Plasmodium)</taxon>
    </lineage>
</organism>
<gene>
    <name evidence="3" type="ORF">POVWA1_027690</name>
    <name evidence="2" type="ORF">POVWA2_019200</name>
</gene>
<dbReference type="Proteomes" id="UP000078550">
    <property type="component" value="Unassembled WGS sequence"/>
</dbReference>
<evidence type="ECO:0000313" key="5">
    <source>
        <dbReference type="Proteomes" id="UP000078555"/>
    </source>
</evidence>
<evidence type="ECO:0000313" key="4">
    <source>
        <dbReference type="Proteomes" id="UP000078550"/>
    </source>
</evidence>
<dbReference type="EMBL" id="FLRE01000076">
    <property type="protein sequence ID" value="SBT34304.1"/>
    <property type="molecule type" value="Genomic_DNA"/>
</dbReference>
<accession>A0A1A8YVP0</accession>
<keyword evidence="5" id="KW-1185">Reference proteome</keyword>
<name>A0A1A8YVP0_PLAOA</name>
<feature type="compositionally biased region" description="Basic and acidic residues" evidence="1">
    <location>
        <begin position="66"/>
        <end position="75"/>
    </location>
</feature>
<sequence length="84" mass="9481">MVNSNVIEQLPPYFGLHKLTKYAGPRQKGHVSLIGNHIHIIPTFFVITYVKLLNWEKHKPPGCAVKRGEDTKSSKACEGQNKIK</sequence>
<dbReference type="Proteomes" id="UP000078555">
    <property type="component" value="Unassembled WGS sequence"/>
</dbReference>
<protein>
    <submittedName>
        <fullName evidence="3">Uncharacterized protein</fullName>
    </submittedName>
</protein>
<evidence type="ECO:0000256" key="1">
    <source>
        <dbReference type="SAM" id="MobiDB-lite"/>
    </source>
</evidence>
<evidence type="ECO:0000313" key="2">
    <source>
        <dbReference type="EMBL" id="SBT34304.1"/>
    </source>
</evidence>
<feature type="region of interest" description="Disordered" evidence="1">
    <location>
        <begin position="62"/>
        <end position="84"/>
    </location>
</feature>
<evidence type="ECO:0000313" key="3">
    <source>
        <dbReference type="EMBL" id="SBT35516.1"/>
    </source>
</evidence>